<evidence type="ECO:0000313" key="2">
    <source>
        <dbReference type="Proteomes" id="UP000177360"/>
    </source>
</evidence>
<comment type="caution">
    <text evidence="1">The sequence shown here is derived from an EMBL/GenBank/DDBJ whole genome shotgun (WGS) entry which is preliminary data.</text>
</comment>
<reference evidence="1 2" key="1">
    <citation type="journal article" date="2016" name="Nat. Commun.">
        <title>Thousands of microbial genomes shed light on interconnected biogeochemical processes in an aquifer system.</title>
        <authorList>
            <person name="Anantharaman K."/>
            <person name="Brown C.T."/>
            <person name="Hug L.A."/>
            <person name="Sharon I."/>
            <person name="Castelle C.J."/>
            <person name="Probst A.J."/>
            <person name="Thomas B.C."/>
            <person name="Singh A."/>
            <person name="Wilkins M.J."/>
            <person name="Karaoz U."/>
            <person name="Brodie E.L."/>
            <person name="Williams K.H."/>
            <person name="Hubbard S.S."/>
            <person name="Banfield J.F."/>
        </authorList>
    </citation>
    <scope>NUCLEOTIDE SEQUENCE [LARGE SCALE GENOMIC DNA]</scope>
</reference>
<name>A0A1G2E0I3_9BACT</name>
<evidence type="ECO:0000313" key="1">
    <source>
        <dbReference type="EMBL" id="OGZ19235.1"/>
    </source>
</evidence>
<gene>
    <name evidence="1" type="ORF">A2626_01365</name>
</gene>
<accession>A0A1G2E0I3</accession>
<sequence>MLSWSFLQISERKFDTIIRHMQSIRRIIAANLQLKFGEKIRKFSFYLAFCNSKKLYREYSSL</sequence>
<organism evidence="1 2">
    <name type="scientific">Candidatus Nealsonbacteria bacterium RIFCSPHIGHO2_01_FULL_38_55</name>
    <dbReference type="NCBI Taxonomy" id="1801664"/>
    <lineage>
        <taxon>Bacteria</taxon>
        <taxon>Candidatus Nealsoniibacteriota</taxon>
    </lineage>
</organism>
<protein>
    <submittedName>
        <fullName evidence="1">Uncharacterized protein</fullName>
    </submittedName>
</protein>
<dbReference type="Proteomes" id="UP000177360">
    <property type="component" value="Unassembled WGS sequence"/>
</dbReference>
<dbReference type="AlphaFoldDB" id="A0A1G2E0I3"/>
<dbReference type="EMBL" id="MHLZ01000040">
    <property type="protein sequence ID" value="OGZ19235.1"/>
    <property type="molecule type" value="Genomic_DNA"/>
</dbReference>
<proteinExistence type="predicted"/>